<reference evidence="4 5" key="1">
    <citation type="journal article" date="2020" name="Nat. Food">
        <title>A phased Vanilla planifolia genome enables genetic improvement of flavour and production.</title>
        <authorList>
            <person name="Hasing T."/>
            <person name="Tang H."/>
            <person name="Brym M."/>
            <person name="Khazi F."/>
            <person name="Huang T."/>
            <person name="Chambers A.H."/>
        </authorList>
    </citation>
    <scope>NUCLEOTIDE SEQUENCE [LARGE SCALE GENOMIC DNA]</scope>
    <source>
        <tissue evidence="3">Leaf</tissue>
    </source>
</reference>
<keyword evidence="4" id="KW-1185">Reference proteome</keyword>
<dbReference type="EMBL" id="JADCNL010000008">
    <property type="protein sequence ID" value="KAG0469657.1"/>
    <property type="molecule type" value="Genomic_DNA"/>
</dbReference>
<evidence type="ECO:0000256" key="1">
    <source>
        <dbReference type="SAM" id="Phobius"/>
    </source>
</evidence>
<accession>A0A835QDJ5</accession>
<sequence length="115" mass="13817">MIEKKREHISSSKDVIKMLSFIIRQIKLSFLLSPLKEVLSKSSHEIFIAFLLFFFFYFFKLLNILFVMGAIGPCMLKYFVYITNYFFMKYLFFSLFIVATIVYLSFFCYIIEIDL</sequence>
<feature type="transmembrane region" description="Helical" evidence="1">
    <location>
        <begin position="91"/>
        <end position="111"/>
    </location>
</feature>
<keyword evidence="1" id="KW-0472">Membrane</keyword>
<evidence type="ECO:0000313" key="3">
    <source>
        <dbReference type="EMBL" id="KAG0471200.1"/>
    </source>
</evidence>
<protein>
    <submittedName>
        <fullName evidence="3">Uncharacterized protein</fullName>
    </submittedName>
</protein>
<feature type="transmembrane region" description="Helical" evidence="1">
    <location>
        <begin position="46"/>
        <end position="71"/>
    </location>
</feature>
<dbReference type="EMBL" id="JADCNM010000008">
    <property type="protein sequence ID" value="KAG0471200.1"/>
    <property type="molecule type" value="Genomic_DNA"/>
</dbReference>
<dbReference type="Proteomes" id="UP000636800">
    <property type="component" value="Unassembled WGS sequence"/>
</dbReference>
<evidence type="ECO:0000313" key="4">
    <source>
        <dbReference type="Proteomes" id="UP000636800"/>
    </source>
</evidence>
<proteinExistence type="predicted"/>
<comment type="caution">
    <text evidence="3">The sequence shown here is derived from an EMBL/GenBank/DDBJ whole genome shotgun (WGS) entry which is preliminary data.</text>
</comment>
<gene>
    <name evidence="3" type="ORF">HPP92_015746</name>
    <name evidence="2" type="ORF">HPP92_016357</name>
</gene>
<evidence type="ECO:0000313" key="5">
    <source>
        <dbReference type="Proteomes" id="UP000639772"/>
    </source>
</evidence>
<keyword evidence="1" id="KW-1133">Transmembrane helix</keyword>
<name>A0A835QDJ5_VANPL</name>
<evidence type="ECO:0000313" key="2">
    <source>
        <dbReference type="EMBL" id="KAG0469657.1"/>
    </source>
</evidence>
<organism evidence="3 5">
    <name type="scientific">Vanilla planifolia</name>
    <name type="common">Vanilla</name>
    <dbReference type="NCBI Taxonomy" id="51239"/>
    <lineage>
        <taxon>Eukaryota</taxon>
        <taxon>Viridiplantae</taxon>
        <taxon>Streptophyta</taxon>
        <taxon>Embryophyta</taxon>
        <taxon>Tracheophyta</taxon>
        <taxon>Spermatophyta</taxon>
        <taxon>Magnoliopsida</taxon>
        <taxon>Liliopsida</taxon>
        <taxon>Asparagales</taxon>
        <taxon>Orchidaceae</taxon>
        <taxon>Vanilloideae</taxon>
        <taxon>Vanilleae</taxon>
        <taxon>Vanilla</taxon>
    </lineage>
</organism>
<dbReference type="AlphaFoldDB" id="A0A835QDJ5"/>
<dbReference type="Proteomes" id="UP000639772">
    <property type="component" value="Unassembled WGS sequence"/>
</dbReference>
<keyword evidence="1" id="KW-0812">Transmembrane</keyword>